<gene>
    <name evidence="10" type="ORF">CLCOS_35840</name>
    <name evidence="9" type="ORF">WX73_03469</name>
</gene>
<reference evidence="10 12" key="2">
    <citation type="journal article" date="2016" name="Front. Microbiol.">
        <title>Industrial Acetogenic Biocatalysts: A Comparative Metabolic and Genomic Analysis.</title>
        <authorList>
            <person name="Bengelsdorf F."/>
            <person name="Poehlein A."/>
            <person name="Sonja S."/>
            <person name="Erz C."/>
            <person name="Hummel T."/>
            <person name="Hoffmeister S."/>
            <person name="Daniel R."/>
            <person name="Durre P."/>
        </authorList>
    </citation>
    <scope>NUCLEOTIDE SEQUENCE [LARGE SCALE GENOMIC DNA]</scope>
    <source>
        <strain evidence="10 12">PTA-10522</strain>
    </source>
</reference>
<reference evidence="9 11" key="1">
    <citation type="journal article" date="2015" name="Biotechnol. Bioeng.">
        <title>Genome sequence and phenotypic characterization of Caulobacter segnis.</title>
        <authorList>
            <person name="Patel S."/>
            <person name="Fletcher B."/>
            <person name="Scott D.C."/>
            <person name="Ely B."/>
        </authorList>
    </citation>
    <scope>NUCLEOTIDE SEQUENCE [LARGE SCALE GENOMIC DNA]</scope>
    <source>
        <strain evidence="9 11">PS02</strain>
    </source>
</reference>
<keyword evidence="3 7" id="KW-0812">Transmembrane</keyword>
<keyword evidence="5 7" id="KW-0472">Membrane</keyword>
<evidence type="ECO:0000256" key="2">
    <source>
        <dbReference type="ARBA" id="ARBA00022475"/>
    </source>
</evidence>
<sequence>MNYISNLAKKNLKFSKTKNILIILTIALATCLITASGIMFYSIQSSIINSAEEQMGNYHGVYINVNNKQIEMLENNRKIEKVGECIPFKTIKNKDLSDSQMELFYTDYAGADMTNVKLKQGNLPQKSNEIALESWVLDKLKVKSKIGENIHIKDENNKSMDFILSGILSDDKIRKQQNNVIGVVSKKLVTQNLYKIKTACYVRVKNHRNIMSTVFDIGHSIRLKDENIKTNSLYISAVGGDPSLLISFLVIALIIVIATMVVIYNIFYVSVIERIKQFGLLSAIGATKKQIRKVIFKEGFTLSIIAIPIGIIFAHVIYYIVRQLLISKYSIEIKSSPYIIIISALISLLAVVISLRKPEKLSSRISPVESMRYSGVEINSKKKERNSIKKISISKIAHLNLWRNKKRTIMTMISLTMSGILFIVICTVLKSMNIYNLTKQDFKHEFSLTSTETEGNPLNDEIINNIKNIKGVKNVSTEKYTGNISVNNLSYGLYGYDDYLLGKFKKYLIAGKISSEELKSKDEVLVATNYDKNDNRICKYKVGDKINLSIAVDKNGKQTESIKKQFTVAGIVSKNIGSFGWKIDGYDLITHEDVFTRGEFKDKLVSANDNKMAGVYIDIDSSKFESIKSKIKSISQKDNRIFYDSNTDYKKELESQYMGMQIIAMSFIGIIALIGILNLINTMITSILTRKKEYGMLQAVGLSDRELRKMLQIEGIYYSLGSSLMSIIFGASLGYLCFKLFKRSGADYAEYKLPLGSILVLILAFAIITILITYLIENKLKKESIVDRIRYSE</sequence>
<feature type="transmembrane region" description="Helical" evidence="7">
    <location>
        <begin position="755"/>
        <end position="776"/>
    </location>
</feature>
<evidence type="ECO:0000256" key="4">
    <source>
        <dbReference type="ARBA" id="ARBA00022989"/>
    </source>
</evidence>
<feature type="transmembrane region" description="Helical" evidence="7">
    <location>
        <begin position="244"/>
        <end position="267"/>
    </location>
</feature>
<evidence type="ECO:0000256" key="5">
    <source>
        <dbReference type="ARBA" id="ARBA00023136"/>
    </source>
</evidence>
<keyword evidence="9" id="KW-0067">ATP-binding</keyword>
<name>A0A162KVB0_9CLOT</name>
<feature type="transmembrane region" description="Helical" evidence="7">
    <location>
        <begin position="715"/>
        <end position="735"/>
    </location>
</feature>
<feature type="transmembrane region" description="Helical" evidence="7">
    <location>
        <begin position="657"/>
        <end position="680"/>
    </location>
</feature>
<dbReference type="EMBL" id="LITQ01000055">
    <property type="protein sequence ID" value="OAA84556.1"/>
    <property type="molecule type" value="Genomic_DNA"/>
</dbReference>
<dbReference type="Proteomes" id="UP000077384">
    <property type="component" value="Unassembled WGS sequence"/>
</dbReference>
<evidence type="ECO:0000256" key="1">
    <source>
        <dbReference type="ARBA" id="ARBA00004651"/>
    </source>
</evidence>
<feature type="domain" description="ABC3 transporter permease C-terminal" evidence="8">
    <location>
        <begin position="250"/>
        <end position="354"/>
    </location>
</feature>
<protein>
    <submittedName>
        <fullName evidence="9">Macrolide transporter ATP-binding /permease protein</fullName>
    </submittedName>
</protein>
<feature type="transmembrane region" description="Helical" evidence="7">
    <location>
        <begin position="336"/>
        <end position="355"/>
    </location>
</feature>
<dbReference type="InterPro" id="IPR003838">
    <property type="entry name" value="ABC3_permease_C"/>
</dbReference>
<dbReference type="GO" id="GO:0022857">
    <property type="term" value="F:transmembrane transporter activity"/>
    <property type="evidence" value="ECO:0007669"/>
    <property type="project" value="TreeGrafter"/>
</dbReference>
<evidence type="ECO:0000259" key="8">
    <source>
        <dbReference type="Pfam" id="PF02687"/>
    </source>
</evidence>
<dbReference type="GO" id="GO:0005524">
    <property type="term" value="F:ATP binding"/>
    <property type="evidence" value="ECO:0007669"/>
    <property type="project" value="UniProtKB-KW"/>
</dbReference>
<keyword evidence="2" id="KW-1003">Cell membrane</keyword>
<feature type="transmembrane region" description="Helical" evidence="7">
    <location>
        <begin position="20"/>
        <end position="43"/>
    </location>
</feature>
<dbReference type="PATRIC" id="fig|1705578.3.peg.3724"/>
<dbReference type="PANTHER" id="PTHR30572">
    <property type="entry name" value="MEMBRANE COMPONENT OF TRANSPORTER-RELATED"/>
    <property type="match status" value="1"/>
</dbReference>
<evidence type="ECO:0000256" key="7">
    <source>
        <dbReference type="SAM" id="Phobius"/>
    </source>
</evidence>
<keyword evidence="12" id="KW-1185">Reference proteome</keyword>
<keyword evidence="9" id="KW-0547">Nucleotide-binding</keyword>
<dbReference type="GO" id="GO:0005886">
    <property type="term" value="C:plasma membrane"/>
    <property type="evidence" value="ECO:0007669"/>
    <property type="project" value="UniProtKB-SubCell"/>
</dbReference>
<dbReference type="Pfam" id="PF02687">
    <property type="entry name" value="FtsX"/>
    <property type="match status" value="2"/>
</dbReference>
<evidence type="ECO:0000313" key="11">
    <source>
        <dbReference type="Proteomes" id="UP000077384"/>
    </source>
</evidence>
<dbReference type="Proteomes" id="UP000093694">
    <property type="component" value="Unassembled WGS sequence"/>
</dbReference>
<feature type="transmembrane region" description="Helical" evidence="7">
    <location>
        <begin position="299"/>
        <end position="321"/>
    </location>
</feature>
<feature type="transmembrane region" description="Helical" evidence="7">
    <location>
        <begin position="409"/>
        <end position="432"/>
    </location>
</feature>
<dbReference type="InterPro" id="IPR050250">
    <property type="entry name" value="Macrolide_Exporter_MacB"/>
</dbReference>
<dbReference type="AlphaFoldDB" id="A0A162KVB0"/>
<accession>A0A162KVB0</accession>
<evidence type="ECO:0000313" key="10">
    <source>
        <dbReference type="EMBL" id="OBR91114.1"/>
    </source>
</evidence>
<dbReference type="EMBL" id="LROR01000078">
    <property type="protein sequence ID" value="OBR91114.1"/>
    <property type="molecule type" value="Genomic_DNA"/>
</dbReference>
<evidence type="ECO:0000256" key="3">
    <source>
        <dbReference type="ARBA" id="ARBA00022692"/>
    </source>
</evidence>
<proteinExistence type="inferred from homology"/>
<evidence type="ECO:0000313" key="9">
    <source>
        <dbReference type="EMBL" id="OAA84556.1"/>
    </source>
</evidence>
<organism evidence="9 11">
    <name type="scientific">Clostridium coskatii</name>
    <dbReference type="NCBI Taxonomy" id="1705578"/>
    <lineage>
        <taxon>Bacteria</taxon>
        <taxon>Bacillati</taxon>
        <taxon>Bacillota</taxon>
        <taxon>Clostridia</taxon>
        <taxon>Eubacteriales</taxon>
        <taxon>Clostridiaceae</taxon>
        <taxon>Clostridium</taxon>
    </lineage>
</organism>
<evidence type="ECO:0000313" key="12">
    <source>
        <dbReference type="Proteomes" id="UP000093694"/>
    </source>
</evidence>
<evidence type="ECO:0000256" key="6">
    <source>
        <dbReference type="ARBA" id="ARBA00038076"/>
    </source>
</evidence>
<comment type="subcellular location">
    <subcellularLocation>
        <location evidence="1">Cell membrane</location>
        <topology evidence="1">Multi-pass membrane protein</topology>
    </subcellularLocation>
</comment>
<comment type="caution">
    <text evidence="9">The sequence shown here is derived from an EMBL/GenBank/DDBJ whole genome shotgun (WGS) entry which is preliminary data.</text>
</comment>
<comment type="similarity">
    <text evidence="6">Belongs to the ABC-4 integral membrane protein family.</text>
</comment>
<feature type="domain" description="ABC3 transporter permease C-terminal" evidence="8">
    <location>
        <begin position="666"/>
        <end position="783"/>
    </location>
</feature>
<dbReference type="RefSeq" id="WP_063602602.1">
    <property type="nucleotide sequence ID" value="NZ_LITQ01000055.1"/>
</dbReference>
<dbReference type="PANTHER" id="PTHR30572:SF4">
    <property type="entry name" value="ABC TRANSPORTER PERMEASE YTRF"/>
    <property type="match status" value="1"/>
</dbReference>
<keyword evidence="4 7" id="KW-1133">Transmembrane helix</keyword>